<keyword evidence="1" id="KW-0812">Transmembrane</keyword>
<reference evidence="2 3" key="1">
    <citation type="submission" date="2017-08" db="EMBL/GenBank/DDBJ databases">
        <title>Infants hospitalized years apart are colonized by the same room-sourced microbial strains.</title>
        <authorList>
            <person name="Brooks B."/>
            <person name="Olm M.R."/>
            <person name="Firek B.A."/>
            <person name="Baker R."/>
            <person name="Thomas B.C."/>
            <person name="Morowitz M.J."/>
            <person name="Banfield J.F."/>
        </authorList>
    </citation>
    <scope>NUCLEOTIDE SEQUENCE [LARGE SCALE GENOMIC DNA]</scope>
    <source>
        <strain evidence="2">S2_012_000_R2_81</strain>
    </source>
</reference>
<feature type="transmembrane region" description="Helical" evidence="1">
    <location>
        <begin position="66"/>
        <end position="84"/>
    </location>
</feature>
<feature type="transmembrane region" description="Helical" evidence="1">
    <location>
        <begin position="35"/>
        <end position="54"/>
    </location>
</feature>
<keyword evidence="1" id="KW-1133">Transmembrane helix</keyword>
<dbReference type="Proteomes" id="UP000249633">
    <property type="component" value="Unassembled WGS sequence"/>
</dbReference>
<dbReference type="AlphaFoldDB" id="A0A2W5FPI5"/>
<keyword evidence="1" id="KW-0472">Membrane</keyword>
<gene>
    <name evidence="2" type="ORF">DI603_09555</name>
</gene>
<organism evidence="2 3">
    <name type="scientific">Roseateles depolymerans</name>
    <dbReference type="NCBI Taxonomy" id="76731"/>
    <lineage>
        <taxon>Bacteria</taxon>
        <taxon>Pseudomonadati</taxon>
        <taxon>Pseudomonadota</taxon>
        <taxon>Betaproteobacteria</taxon>
        <taxon>Burkholderiales</taxon>
        <taxon>Sphaerotilaceae</taxon>
        <taxon>Roseateles</taxon>
    </lineage>
</organism>
<evidence type="ECO:0000313" key="3">
    <source>
        <dbReference type="Proteomes" id="UP000249633"/>
    </source>
</evidence>
<proteinExistence type="predicted"/>
<evidence type="ECO:0000256" key="1">
    <source>
        <dbReference type="SAM" id="Phobius"/>
    </source>
</evidence>
<name>A0A2W5FPI5_9BURK</name>
<feature type="transmembrane region" description="Helical" evidence="1">
    <location>
        <begin position="96"/>
        <end position="114"/>
    </location>
</feature>
<sequence>MRPTTIVLQCACALIGLLFVLVGLGAKGNAFVGGLVFGSMMFLFASILGADYSTNADAKSRRIFKALALLFACPVLAIGIFYLYETLSAAQWVDASTVAIRLLVYALAVVGIVFDHHPVVRRAVQRLGFSASKR</sequence>
<comment type="caution">
    <text evidence="2">The sequence shown here is derived from an EMBL/GenBank/DDBJ whole genome shotgun (WGS) entry which is preliminary data.</text>
</comment>
<dbReference type="EMBL" id="QFOD01000007">
    <property type="protein sequence ID" value="PZP32912.1"/>
    <property type="molecule type" value="Genomic_DNA"/>
</dbReference>
<accession>A0A2W5FPI5</accession>
<protein>
    <submittedName>
        <fullName evidence="2">Uncharacterized protein</fullName>
    </submittedName>
</protein>
<evidence type="ECO:0000313" key="2">
    <source>
        <dbReference type="EMBL" id="PZP32912.1"/>
    </source>
</evidence>